<comment type="caution">
    <text evidence="1">The sequence shown here is derived from an EMBL/GenBank/DDBJ whole genome shotgun (WGS) entry which is preliminary data.</text>
</comment>
<dbReference type="EMBL" id="BAABGT010000002">
    <property type="protein sequence ID" value="GAA4535171.1"/>
    <property type="molecule type" value="Genomic_DNA"/>
</dbReference>
<gene>
    <name evidence="1" type="ORF">GCM10023175_00370</name>
</gene>
<sequence>MNQAVEQLERIVSMAQETVKGATDGFTIPYSMFDMLETGAGFGLSRGYGLSLVYGDVTDAAPGSWSLQIASALAVDVPHRPEIGMWVNEMNSQAVLGKYYYRVTQDGTMSAAIWEMFAWSRLFEDLRGAAGQAVLQWLIEHLREALNASSEVAAGFIARFGGRQLMPNEDDMTTLLVISSG</sequence>
<dbReference type="Proteomes" id="UP001501598">
    <property type="component" value="Unassembled WGS sequence"/>
</dbReference>
<evidence type="ECO:0000313" key="2">
    <source>
        <dbReference type="Proteomes" id="UP001501598"/>
    </source>
</evidence>
<protein>
    <submittedName>
        <fullName evidence="1">Uncharacterized protein</fullName>
    </submittedName>
</protein>
<organism evidence="1 2">
    <name type="scientific">Pseudonocardia xishanensis</name>
    <dbReference type="NCBI Taxonomy" id="630995"/>
    <lineage>
        <taxon>Bacteria</taxon>
        <taxon>Bacillati</taxon>
        <taxon>Actinomycetota</taxon>
        <taxon>Actinomycetes</taxon>
        <taxon>Pseudonocardiales</taxon>
        <taxon>Pseudonocardiaceae</taxon>
        <taxon>Pseudonocardia</taxon>
    </lineage>
</organism>
<evidence type="ECO:0000313" key="1">
    <source>
        <dbReference type="EMBL" id="GAA4535171.1"/>
    </source>
</evidence>
<proteinExistence type="predicted"/>
<accession>A0ABP8RCY1</accession>
<name>A0ABP8RCY1_9PSEU</name>
<dbReference type="RefSeq" id="WP_345411412.1">
    <property type="nucleotide sequence ID" value="NZ_BAABGT010000002.1"/>
</dbReference>
<reference evidence="2" key="1">
    <citation type="journal article" date="2019" name="Int. J. Syst. Evol. Microbiol.">
        <title>The Global Catalogue of Microorganisms (GCM) 10K type strain sequencing project: providing services to taxonomists for standard genome sequencing and annotation.</title>
        <authorList>
            <consortium name="The Broad Institute Genomics Platform"/>
            <consortium name="The Broad Institute Genome Sequencing Center for Infectious Disease"/>
            <person name="Wu L."/>
            <person name="Ma J."/>
        </authorList>
    </citation>
    <scope>NUCLEOTIDE SEQUENCE [LARGE SCALE GENOMIC DNA]</scope>
    <source>
        <strain evidence="2">JCM 17906</strain>
    </source>
</reference>
<keyword evidence="2" id="KW-1185">Reference proteome</keyword>